<dbReference type="OrthoDB" id="9809908at2"/>
<evidence type="ECO:0000313" key="3">
    <source>
        <dbReference type="EMBL" id="OEK08262.1"/>
    </source>
</evidence>
<organism evidence="3 4">
    <name type="scientific">Flavivirga aquatica</name>
    <dbReference type="NCBI Taxonomy" id="1849968"/>
    <lineage>
        <taxon>Bacteria</taxon>
        <taxon>Pseudomonadati</taxon>
        <taxon>Bacteroidota</taxon>
        <taxon>Flavobacteriia</taxon>
        <taxon>Flavobacteriales</taxon>
        <taxon>Flavobacteriaceae</taxon>
        <taxon>Flavivirga</taxon>
    </lineage>
</organism>
<feature type="transmembrane region" description="Helical" evidence="1">
    <location>
        <begin position="119"/>
        <end position="141"/>
    </location>
</feature>
<name>A0A1E5TA54_9FLAO</name>
<dbReference type="Pfam" id="PF06580">
    <property type="entry name" value="His_kinase"/>
    <property type="match status" value="1"/>
</dbReference>
<evidence type="ECO:0000256" key="1">
    <source>
        <dbReference type="SAM" id="Phobius"/>
    </source>
</evidence>
<dbReference type="PANTHER" id="PTHR34220:SF7">
    <property type="entry name" value="SENSOR HISTIDINE KINASE YPDA"/>
    <property type="match status" value="1"/>
</dbReference>
<dbReference type="Proteomes" id="UP000095713">
    <property type="component" value="Unassembled WGS sequence"/>
</dbReference>
<feature type="domain" description="Signal transduction histidine kinase internal region" evidence="2">
    <location>
        <begin position="157"/>
        <end position="235"/>
    </location>
</feature>
<evidence type="ECO:0000259" key="2">
    <source>
        <dbReference type="Pfam" id="PF06580"/>
    </source>
</evidence>
<sequence>MNKKWLEIIINILFWIFSSWLIVFSFSITGNLIEVREGVITGNTEHSNSLINFFMIGQPFFAIYFYSQVYLIQRLKKKSNILPLLIKSTLLALLFLGLFNTIVFLFFKSYIYVIWFPSLWYGIFIFYTTIAVGYGFVKVWFTIEQDKRQLELIKNQTELKLLKSQLQPHFLFNTMNNLLAMVDQKNNPKLAKSIDKLSSLLRYVVYDTKNEKVPIAQEIEFLKNFADLHLLRFEEDEIDYTFTVKGEYDQQVIDPGILLCYIENAFKHGVQPEEKSFITIHLDISNKDKLNFSIKNSIPSFTPNHEKGGFGIASNTNRLELAYPNKHSLQIRKTSEYTVELKIETDESNHSR</sequence>
<dbReference type="RefSeq" id="WP_069829772.1">
    <property type="nucleotide sequence ID" value="NZ_MDJD01000034.1"/>
</dbReference>
<accession>A0A1E5TA54</accession>
<feature type="transmembrane region" description="Helical" evidence="1">
    <location>
        <begin position="53"/>
        <end position="72"/>
    </location>
</feature>
<gene>
    <name evidence="3" type="ORF">A8C32_02040</name>
</gene>
<feature type="transmembrane region" description="Helical" evidence="1">
    <location>
        <begin position="84"/>
        <end position="107"/>
    </location>
</feature>
<keyword evidence="1" id="KW-0812">Transmembrane</keyword>
<dbReference type="InterPro" id="IPR050640">
    <property type="entry name" value="Bact_2-comp_sensor_kinase"/>
</dbReference>
<evidence type="ECO:0000313" key="4">
    <source>
        <dbReference type="Proteomes" id="UP000095713"/>
    </source>
</evidence>
<dbReference type="GO" id="GO:0000155">
    <property type="term" value="F:phosphorelay sensor kinase activity"/>
    <property type="evidence" value="ECO:0007669"/>
    <property type="project" value="InterPro"/>
</dbReference>
<keyword evidence="1" id="KW-0472">Membrane</keyword>
<feature type="transmembrane region" description="Helical" evidence="1">
    <location>
        <begin position="12"/>
        <end position="33"/>
    </location>
</feature>
<keyword evidence="4" id="KW-1185">Reference proteome</keyword>
<keyword evidence="1" id="KW-1133">Transmembrane helix</keyword>
<comment type="caution">
    <text evidence="3">The sequence shown here is derived from an EMBL/GenBank/DDBJ whole genome shotgun (WGS) entry which is preliminary data.</text>
</comment>
<reference evidence="3 4" key="1">
    <citation type="submission" date="2016-05" db="EMBL/GenBank/DDBJ databases">
        <title>Draft Genome Sequence of Algibacter sp. Strain SK-16 Isolated from the Surface Water of Aburatsubo Inlet.</title>
        <authorList>
            <person name="Wong S.-K."/>
            <person name="Yoshizawa S."/>
            <person name="Nakajima Y."/>
            <person name="Ogura Y."/>
            <person name="Tetsuya H."/>
            <person name="Hamasaki K."/>
        </authorList>
    </citation>
    <scope>NUCLEOTIDE SEQUENCE [LARGE SCALE GENOMIC DNA]</scope>
    <source>
        <strain evidence="3 4">SK-16</strain>
    </source>
</reference>
<proteinExistence type="predicted"/>
<dbReference type="EMBL" id="MDJD01000034">
    <property type="protein sequence ID" value="OEK08262.1"/>
    <property type="molecule type" value="Genomic_DNA"/>
</dbReference>
<dbReference type="PANTHER" id="PTHR34220">
    <property type="entry name" value="SENSOR HISTIDINE KINASE YPDA"/>
    <property type="match status" value="1"/>
</dbReference>
<dbReference type="STRING" id="1849968.A8C32_02040"/>
<protein>
    <recommendedName>
        <fullName evidence="2">Signal transduction histidine kinase internal region domain-containing protein</fullName>
    </recommendedName>
</protein>
<dbReference type="GO" id="GO:0016020">
    <property type="term" value="C:membrane"/>
    <property type="evidence" value="ECO:0007669"/>
    <property type="project" value="InterPro"/>
</dbReference>
<dbReference type="InterPro" id="IPR010559">
    <property type="entry name" value="Sig_transdc_His_kin_internal"/>
</dbReference>
<dbReference type="AlphaFoldDB" id="A0A1E5TA54"/>